<dbReference type="SUPFAM" id="SSF47954">
    <property type="entry name" value="Cyclin-like"/>
    <property type="match status" value="2"/>
</dbReference>
<evidence type="ECO:0000256" key="4">
    <source>
        <dbReference type="ARBA" id="ARBA00023306"/>
    </source>
</evidence>
<name>A0A835QHX0_VANPL</name>
<keyword evidence="4" id="KW-0131">Cell cycle</keyword>
<dbReference type="Proteomes" id="UP000639772">
    <property type="component" value="Unassembled WGS sequence"/>
</dbReference>
<protein>
    <recommendedName>
        <fullName evidence="10">Cyclin N-terminal domain-containing protein</fullName>
    </recommendedName>
</protein>
<dbReference type="Gene3D" id="1.10.472.10">
    <property type="entry name" value="Cyclin-like"/>
    <property type="match status" value="2"/>
</dbReference>
<dbReference type="FunFam" id="1.10.472.10:FF:000040">
    <property type="entry name" value="D6-type cyclin"/>
    <property type="match status" value="1"/>
</dbReference>
<dbReference type="SMART" id="SM01332">
    <property type="entry name" value="Cyclin_C"/>
    <property type="match status" value="1"/>
</dbReference>
<keyword evidence="3 5" id="KW-0195">Cyclin</keyword>
<dbReference type="InterPro" id="IPR013763">
    <property type="entry name" value="Cyclin-like_dom"/>
</dbReference>
<dbReference type="AlphaFoldDB" id="A0A835QHX0"/>
<gene>
    <name evidence="8" type="ORF">HPP92_015757</name>
</gene>
<evidence type="ECO:0000256" key="3">
    <source>
        <dbReference type="ARBA" id="ARBA00023127"/>
    </source>
</evidence>
<reference evidence="8 9" key="1">
    <citation type="journal article" date="2020" name="Nat. Food">
        <title>A phased Vanilla planifolia genome enables genetic improvement of flavour and production.</title>
        <authorList>
            <person name="Hasing T."/>
            <person name="Tang H."/>
            <person name="Brym M."/>
            <person name="Khazi F."/>
            <person name="Huang T."/>
            <person name="Chambers A.H."/>
        </authorList>
    </citation>
    <scope>NUCLEOTIDE SEQUENCE [LARGE SCALE GENOMIC DNA]</scope>
    <source>
        <tissue evidence="8">Leaf</tissue>
    </source>
</reference>
<dbReference type="InterPro" id="IPR004367">
    <property type="entry name" value="Cyclin_C-dom"/>
</dbReference>
<dbReference type="PANTHER" id="PTHR10177">
    <property type="entry name" value="CYCLINS"/>
    <property type="match status" value="1"/>
</dbReference>
<evidence type="ECO:0000256" key="1">
    <source>
        <dbReference type="ARBA" id="ARBA00009065"/>
    </source>
</evidence>
<evidence type="ECO:0008006" key="10">
    <source>
        <dbReference type="Google" id="ProtNLM"/>
    </source>
</evidence>
<comment type="caution">
    <text evidence="8">The sequence shown here is derived from an EMBL/GenBank/DDBJ whole genome shotgun (WGS) entry which is preliminary data.</text>
</comment>
<evidence type="ECO:0000259" key="7">
    <source>
        <dbReference type="SMART" id="SM01332"/>
    </source>
</evidence>
<dbReference type="CDD" id="cd20544">
    <property type="entry name" value="CYCLIN_AtCycD-like_rpt2"/>
    <property type="match status" value="1"/>
</dbReference>
<dbReference type="GO" id="GO:0051301">
    <property type="term" value="P:cell division"/>
    <property type="evidence" value="ECO:0007669"/>
    <property type="project" value="UniProtKB-KW"/>
</dbReference>
<evidence type="ECO:0000256" key="2">
    <source>
        <dbReference type="ARBA" id="ARBA00022618"/>
    </source>
</evidence>
<organism evidence="8 9">
    <name type="scientific">Vanilla planifolia</name>
    <name type="common">Vanilla</name>
    <dbReference type="NCBI Taxonomy" id="51239"/>
    <lineage>
        <taxon>Eukaryota</taxon>
        <taxon>Viridiplantae</taxon>
        <taxon>Streptophyta</taxon>
        <taxon>Embryophyta</taxon>
        <taxon>Tracheophyta</taxon>
        <taxon>Spermatophyta</taxon>
        <taxon>Magnoliopsida</taxon>
        <taxon>Liliopsida</taxon>
        <taxon>Asparagales</taxon>
        <taxon>Orchidaceae</taxon>
        <taxon>Vanilloideae</taxon>
        <taxon>Vanilleae</taxon>
        <taxon>Vanilla</taxon>
    </lineage>
</organism>
<feature type="domain" description="Cyclin C-terminal" evidence="7">
    <location>
        <begin position="194"/>
        <end position="318"/>
    </location>
</feature>
<dbReference type="EMBL" id="JADCNM010000008">
    <property type="protein sequence ID" value="KAG0471211.1"/>
    <property type="molecule type" value="Genomic_DNA"/>
</dbReference>
<feature type="domain" description="Cyclin-like" evidence="6">
    <location>
        <begin position="97"/>
        <end position="185"/>
    </location>
</feature>
<dbReference type="Pfam" id="PF02984">
    <property type="entry name" value="Cyclin_C"/>
    <property type="match status" value="1"/>
</dbReference>
<sequence length="348" mass="38986">MGIIYDCASSILLCAEDKSSVLDFDEQEEVEMFWSDRSLEPKSCGFYGDLFMDFPLLSDECFGLLMKAEGQHLPREDYTRRLISGCVDVSIRRDAIEWMLKVHAHYNFGPLCAYLSVNYLDRFLSSYDLPKGKAWIIQLLSVACFSLAAKMEEIDAPLLLDLQVGEAKFVFEARTIKRMELLVLSTLKWRMQAVTPFSFLDYFIHKINGGNSPPELLLSRAMELILGTTRGIDFLAFKPSEIAAASALWAVGKAQSLDVEKAITCFHNIDQERVLRCYEIIQDEILESRADSGSGITSVVSAPKSPVGILDAACLSYQSDEMPCVSQPSTLFFSQAAKRRKISSPSFP</sequence>
<keyword evidence="2" id="KW-0132">Cell division</keyword>
<dbReference type="InterPro" id="IPR039361">
    <property type="entry name" value="Cyclin"/>
</dbReference>
<evidence type="ECO:0000313" key="9">
    <source>
        <dbReference type="Proteomes" id="UP000639772"/>
    </source>
</evidence>
<dbReference type="Pfam" id="PF00134">
    <property type="entry name" value="Cyclin_N"/>
    <property type="match status" value="1"/>
</dbReference>
<proteinExistence type="inferred from homology"/>
<evidence type="ECO:0000313" key="8">
    <source>
        <dbReference type="EMBL" id="KAG0471211.1"/>
    </source>
</evidence>
<dbReference type="InterPro" id="IPR048258">
    <property type="entry name" value="Cyclins_cyclin-box"/>
</dbReference>
<dbReference type="PROSITE" id="PS00292">
    <property type="entry name" value="CYCLINS"/>
    <property type="match status" value="1"/>
</dbReference>
<dbReference type="InterPro" id="IPR036915">
    <property type="entry name" value="Cyclin-like_sf"/>
</dbReference>
<comment type="similarity">
    <text evidence="1">Belongs to the cyclin family. Cyclin D subfamily.</text>
</comment>
<dbReference type="CDD" id="cd20543">
    <property type="entry name" value="CYCLIN_AtCycD-like_rpt1"/>
    <property type="match status" value="1"/>
</dbReference>
<evidence type="ECO:0000256" key="5">
    <source>
        <dbReference type="RuleBase" id="RU000383"/>
    </source>
</evidence>
<dbReference type="OrthoDB" id="5590282at2759"/>
<dbReference type="SMART" id="SM00385">
    <property type="entry name" value="CYCLIN"/>
    <property type="match status" value="1"/>
</dbReference>
<accession>A0A835QHX0</accession>
<evidence type="ECO:0000259" key="6">
    <source>
        <dbReference type="SMART" id="SM00385"/>
    </source>
</evidence>
<dbReference type="FunFam" id="1.10.472.10:FF:000034">
    <property type="entry name" value="D2/4-type cyclin"/>
    <property type="match status" value="1"/>
</dbReference>
<dbReference type="InterPro" id="IPR006671">
    <property type="entry name" value="Cyclin_N"/>
</dbReference>